<proteinExistence type="predicted"/>
<gene>
    <name evidence="2" type="ORF">GCM10023333_29090</name>
</gene>
<feature type="compositionally biased region" description="Basic and acidic residues" evidence="1">
    <location>
        <begin position="35"/>
        <end position="63"/>
    </location>
</feature>
<dbReference type="Pfam" id="PF09831">
    <property type="entry name" value="DUF2058"/>
    <property type="match status" value="1"/>
</dbReference>
<sequence length="175" mass="19721">MSLQDQLMKAGLVSKHDAKKANKAKHRALKSGKKFVNEAKQDAAQKRVDQAERDRQLNAERKAEADKKALQAQIRQLITVNAQNRDRGEIAYNFSDSGKITKIFVTEKLQQGLINGQLAIAKLDDSYHLIPTGVADKVAQRDDSFIVLLNDRNAEAEVDEDDPYADYQIPDDLMW</sequence>
<dbReference type="RefSeq" id="WP_345336162.1">
    <property type="nucleotide sequence ID" value="NZ_BAABJZ010000092.1"/>
</dbReference>
<dbReference type="EMBL" id="BAABJZ010000092">
    <property type="protein sequence ID" value="GAA4894124.1"/>
    <property type="molecule type" value="Genomic_DNA"/>
</dbReference>
<dbReference type="Proteomes" id="UP001499988">
    <property type="component" value="Unassembled WGS sequence"/>
</dbReference>
<comment type="caution">
    <text evidence="2">The sequence shown here is derived from an EMBL/GenBank/DDBJ whole genome shotgun (WGS) entry which is preliminary data.</text>
</comment>
<dbReference type="InterPro" id="IPR018636">
    <property type="entry name" value="DUF2058"/>
</dbReference>
<feature type="region of interest" description="Disordered" evidence="1">
    <location>
        <begin position="1"/>
        <end position="63"/>
    </location>
</feature>
<accession>A0ABP9FE34</accession>
<name>A0ABP9FE34_9GAMM</name>
<organism evidence="2 3">
    <name type="scientific">Ferrimonas pelagia</name>
    <dbReference type="NCBI Taxonomy" id="1177826"/>
    <lineage>
        <taxon>Bacteria</taxon>
        <taxon>Pseudomonadati</taxon>
        <taxon>Pseudomonadota</taxon>
        <taxon>Gammaproteobacteria</taxon>
        <taxon>Alteromonadales</taxon>
        <taxon>Ferrimonadaceae</taxon>
        <taxon>Ferrimonas</taxon>
    </lineage>
</organism>
<evidence type="ECO:0000313" key="2">
    <source>
        <dbReference type="EMBL" id="GAA4894124.1"/>
    </source>
</evidence>
<evidence type="ECO:0000313" key="3">
    <source>
        <dbReference type="Proteomes" id="UP001499988"/>
    </source>
</evidence>
<protein>
    <submittedName>
        <fullName evidence="2">DUF2058 domain-containing protein</fullName>
    </submittedName>
</protein>
<keyword evidence="3" id="KW-1185">Reference proteome</keyword>
<evidence type="ECO:0000256" key="1">
    <source>
        <dbReference type="SAM" id="MobiDB-lite"/>
    </source>
</evidence>
<feature type="compositionally biased region" description="Basic residues" evidence="1">
    <location>
        <begin position="21"/>
        <end position="33"/>
    </location>
</feature>
<reference evidence="3" key="1">
    <citation type="journal article" date="2019" name="Int. J. Syst. Evol. Microbiol.">
        <title>The Global Catalogue of Microorganisms (GCM) 10K type strain sequencing project: providing services to taxonomists for standard genome sequencing and annotation.</title>
        <authorList>
            <consortium name="The Broad Institute Genomics Platform"/>
            <consortium name="The Broad Institute Genome Sequencing Center for Infectious Disease"/>
            <person name="Wu L."/>
            <person name="Ma J."/>
        </authorList>
    </citation>
    <scope>NUCLEOTIDE SEQUENCE [LARGE SCALE GENOMIC DNA]</scope>
    <source>
        <strain evidence="3">JCM 18401</strain>
    </source>
</reference>